<evidence type="ECO:0000313" key="3">
    <source>
        <dbReference type="Proteomes" id="UP001339167"/>
    </source>
</evidence>
<reference evidence="2 3" key="1">
    <citation type="submission" date="2023-06" db="EMBL/GenBank/DDBJ databases">
        <title>Alkalimonas sp., MEB004 an alkaliphilic bacterium isolated from Lonar Lake, India.</title>
        <authorList>
            <person name="Joshi A."/>
            <person name="Thite S."/>
        </authorList>
    </citation>
    <scope>NUCLEOTIDE SEQUENCE [LARGE SCALE GENOMIC DNA]</scope>
    <source>
        <strain evidence="2 3">MEB004</strain>
    </source>
</reference>
<keyword evidence="3" id="KW-1185">Reference proteome</keyword>
<organism evidence="2 3">
    <name type="scientific">Alkalimonas mucilaginosa</name>
    <dbReference type="NCBI Taxonomy" id="3057676"/>
    <lineage>
        <taxon>Bacteria</taxon>
        <taxon>Pseudomonadati</taxon>
        <taxon>Pseudomonadota</taxon>
        <taxon>Gammaproteobacteria</taxon>
        <taxon>Alkalimonas</taxon>
    </lineage>
</organism>
<gene>
    <name evidence="2" type="ORF">QWF21_07750</name>
</gene>
<name>A0ABU7JEL5_9GAMM</name>
<accession>A0ABU7JEL5</accession>
<evidence type="ECO:0000256" key="1">
    <source>
        <dbReference type="SAM" id="Phobius"/>
    </source>
</evidence>
<keyword evidence="1" id="KW-1133">Transmembrane helix</keyword>
<sequence>MELLFSSLLFAVTIVSLTLGLSCLIYACVLPANLSPEQRMEARIEFGIFSAGSFAILAMMLFALCYH</sequence>
<feature type="transmembrane region" description="Helical" evidence="1">
    <location>
        <begin position="46"/>
        <end position="66"/>
    </location>
</feature>
<keyword evidence="1" id="KW-0812">Transmembrane</keyword>
<evidence type="ECO:0000313" key="2">
    <source>
        <dbReference type="EMBL" id="MEE2024139.1"/>
    </source>
</evidence>
<proteinExistence type="predicted"/>
<comment type="caution">
    <text evidence="2">The sequence shown here is derived from an EMBL/GenBank/DDBJ whole genome shotgun (WGS) entry which is preliminary data.</text>
</comment>
<dbReference type="Proteomes" id="UP001339167">
    <property type="component" value="Unassembled WGS sequence"/>
</dbReference>
<dbReference type="RefSeq" id="WP_330087468.1">
    <property type="nucleotide sequence ID" value="NZ_JAUGZK010000004.1"/>
</dbReference>
<keyword evidence="1" id="KW-0472">Membrane</keyword>
<protein>
    <submittedName>
        <fullName evidence="2">Uncharacterized protein</fullName>
    </submittedName>
</protein>
<dbReference type="EMBL" id="JAUGZK010000004">
    <property type="protein sequence ID" value="MEE2024139.1"/>
    <property type="molecule type" value="Genomic_DNA"/>
</dbReference>